<dbReference type="AlphaFoldDB" id="A0A6N8EDH7"/>
<sequence length="683" mass="72178">MADNIISSLGAGSGIDIKSLVTQLTAVERAPQEQRLDTRKEKLEAQISGYGQLRSAFDTFKGSLTALSNGDLFNARSATVPNSDVITANAVEPGAQTGSYKIEVLEVASAQSLAMSAQPDNKAALSKSGDLTIRFGDWTYDGGTGAPSNFTLNDDRDALTISIEASDSLTSIADKINASDAGVQAAVVKVDDQYQLMLTAPSGQSSAMEITASAGSVGLDDFVFDATTQNANETQQGQDAQLKVNGLEVRRETNEIDDVIEGFAFTLNKKGTAGESLNFSITADKTAPDQAIRDFVEAYNSFQKTTAELVGYTRDEDDNLVRGGLAGDSTARTMINRMREQIGGILPGAQGGFTALTNVGIRTERDGSLTINETDFKNAFDNNFNLLEGLFASKMSSTNSAVEVNAGTFASRATAGTYDVEITQDPTRGQIAGNALTHDFSAPLDASDPAADYSFKINVDGTNSSLIQLTGTYANADELRADLQARINGDSSLKAAGVALDVSYDTGTNQFSFVSREYGSISNVSFTAASTQMAEMGIDTALTGTQGLDVKGTINGVEGFGAGNVLLPAVDSPAYGLNLTIGEGATAQGAFQISFSRGVAGELSNMIENFMSSTGSIKTRESSIQKQLDSIKEERSTLDRRMEGFQARLMSQFMAMENIVNSLNDTGSQLEGINDRLPFTASN</sequence>
<comment type="subcellular location">
    <subcellularLocation>
        <location evidence="5">Secreted</location>
    </subcellularLocation>
    <subcellularLocation>
        <location evidence="5">Bacterial flagellum</location>
    </subcellularLocation>
</comment>
<gene>
    <name evidence="8" type="primary">fliD</name>
    <name evidence="8" type="ORF">GJ668_05985</name>
</gene>
<keyword evidence="5" id="KW-0964">Secreted</keyword>
<comment type="similarity">
    <text evidence="1 5">Belongs to the FliD family.</text>
</comment>
<dbReference type="GO" id="GO:0009424">
    <property type="term" value="C:bacterial-type flagellum hook"/>
    <property type="evidence" value="ECO:0007669"/>
    <property type="project" value="UniProtKB-UniRule"/>
</dbReference>
<dbReference type="Pfam" id="PF02465">
    <property type="entry name" value="FliD_N"/>
    <property type="match status" value="1"/>
</dbReference>
<evidence type="ECO:0000256" key="3">
    <source>
        <dbReference type="ARBA" id="ARBA00023054"/>
    </source>
</evidence>
<dbReference type="PANTHER" id="PTHR30288:SF0">
    <property type="entry name" value="FLAGELLAR HOOK-ASSOCIATED PROTEIN 2"/>
    <property type="match status" value="1"/>
</dbReference>
<keyword evidence="3" id="KW-0175">Coiled coil</keyword>
<feature type="domain" description="Flagellar hook-associated protein 2 N-terminal" evidence="6">
    <location>
        <begin position="13"/>
        <end position="111"/>
    </location>
</feature>
<dbReference type="Pfam" id="PF07195">
    <property type="entry name" value="FliD_C"/>
    <property type="match status" value="2"/>
</dbReference>
<keyword evidence="9" id="KW-1185">Reference proteome</keyword>
<protein>
    <recommendedName>
        <fullName evidence="5">Flagellar hook-associated protein 2</fullName>
        <shortName evidence="5">HAP2</shortName>
    </recommendedName>
    <alternativeName>
        <fullName evidence="5">Flagellar cap protein</fullName>
    </alternativeName>
</protein>
<accession>A0A6N8EDH7</accession>
<evidence type="ECO:0000256" key="2">
    <source>
        <dbReference type="ARBA" id="ARBA00011255"/>
    </source>
</evidence>
<proteinExistence type="inferred from homology"/>
<dbReference type="GO" id="GO:0071973">
    <property type="term" value="P:bacterial-type flagellum-dependent cell motility"/>
    <property type="evidence" value="ECO:0007669"/>
    <property type="project" value="TreeGrafter"/>
</dbReference>
<organism evidence="8 9">
    <name type="scientific">Allochromatium palmeri</name>
    <dbReference type="NCBI Taxonomy" id="231048"/>
    <lineage>
        <taxon>Bacteria</taxon>
        <taxon>Pseudomonadati</taxon>
        <taxon>Pseudomonadota</taxon>
        <taxon>Gammaproteobacteria</taxon>
        <taxon>Chromatiales</taxon>
        <taxon>Chromatiaceae</taxon>
        <taxon>Allochromatium</taxon>
    </lineage>
</organism>
<feature type="domain" description="Flagellar hook-associated protein 2 C-terminal" evidence="7">
    <location>
        <begin position="237"/>
        <end position="401"/>
    </location>
</feature>
<evidence type="ECO:0000256" key="4">
    <source>
        <dbReference type="ARBA" id="ARBA00023143"/>
    </source>
</evidence>
<dbReference type="InterPro" id="IPR040026">
    <property type="entry name" value="FliD"/>
</dbReference>
<evidence type="ECO:0000256" key="1">
    <source>
        <dbReference type="ARBA" id="ARBA00009764"/>
    </source>
</evidence>
<evidence type="ECO:0000256" key="5">
    <source>
        <dbReference type="RuleBase" id="RU362066"/>
    </source>
</evidence>
<dbReference type="GO" id="GO:0007155">
    <property type="term" value="P:cell adhesion"/>
    <property type="evidence" value="ECO:0007669"/>
    <property type="project" value="InterPro"/>
</dbReference>
<comment type="caution">
    <text evidence="8">The sequence shown here is derived from an EMBL/GenBank/DDBJ whole genome shotgun (WGS) entry which is preliminary data.</text>
</comment>
<dbReference type="GO" id="GO:0009421">
    <property type="term" value="C:bacterial-type flagellum filament cap"/>
    <property type="evidence" value="ECO:0007669"/>
    <property type="project" value="InterPro"/>
</dbReference>
<keyword evidence="8" id="KW-0282">Flagellum</keyword>
<dbReference type="GO" id="GO:0005576">
    <property type="term" value="C:extracellular region"/>
    <property type="evidence" value="ECO:0007669"/>
    <property type="project" value="UniProtKB-SubCell"/>
</dbReference>
<dbReference type="PANTHER" id="PTHR30288">
    <property type="entry name" value="FLAGELLAR CAP/ASSEMBLY PROTEIN FLID"/>
    <property type="match status" value="1"/>
</dbReference>
<feature type="domain" description="Flagellar hook-associated protein 2 C-terminal" evidence="7">
    <location>
        <begin position="595"/>
        <end position="664"/>
    </location>
</feature>
<comment type="subunit">
    <text evidence="2 5">Homopentamer.</text>
</comment>
<comment type="function">
    <text evidence="5">Required for morphogenesis and for the elongation of the flagellar filament by facilitating polymerization of the flagellin monomers at the tip of growing filament. Forms a capping structure, which prevents flagellin subunits (transported through the central channel of the flagellum) from leaking out without polymerization at the distal end.</text>
</comment>
<dbReference type="RefSeq" id="WP_155449235.1">
    <property type="nucleotide sequence ID" value="NZ_WNKT01000008.1"/>
</dbReference>
<dbReference type="InterPro" id="IPR010810">
    <property type="entry name" value="Flagellin_hook_IN_motif"/>
</dbReference>
<dbReference type="InterPro" id="IPR010809">
    <property type="entry name" value="FliD_C"/>
</dbReference>
<dbReference type="Proteomes" id="UP000434044">
    <property type="component" value="Unassembled WGS sequence"/>
</dbReference>
<keyword evidence="4 5" id="KW-0975">Bacterial flagellum</keyword>
<dbReference type="OrthoDB" id="5980200at2"/>
<keyword evidence="8" id="KW-0969">Cilium</keyword>
<dbReference type="EMBL" id="WNKT01000008">
    <property type="protein sequence ID" value="MTW20646.1"/>
    <property type="molecule type" value="Genomic_DNA"/>
</dbReference>
<keyword evidence="8" id="KW-0966">Cell projection</keyword>
<evidence type="ECO:0000259" key="6">
    <source>
        <dbReference type="Pfam" id="PF02465"/>
    </source>
</evidence>
<evidence type="ECO:0000313" key="9">
    <source>
        <dbReference type="Proteomes" id="UP000434044"/>
    </source>
</evidence>
<name>A0A6N8EDH7_9GAMM</name>
<reference evidence="8 9" key="1">
    <citation type="submission" date="2019-11" db="EMBL/GenBank/DDBJ databases">
        <title>Whole-genome sequence of the anaerobic purple sulfur bacterium Allochromatium palmeri DSM 15591.</title>
        <authorList>
            <person name="Kyndt J.A."/>
            <person name="Meyer T.E."/>
        </authorList>
    </citation>
    <scope>NUCLEOTIDE SEQUENCE [LARGE SCALE GENOMIC DNA]</scope>
    <source>
        <strain evidence="8 9">DSM 15591</strain>
    </source>
</reference>
<dbReference type="InterPro" id="IPR003481">
    <property type="entry name" value="FliD_N"/>
</dbReference>
<dbReference type="Pfam" id="PF07196">
    <property type="entry name" value="Flagellin_IN"/>
    <property type="match status" value="1"/>
</dbReference>
<evidence type="ECO:0000313" key="8">
    <source>
        <dbReference type="EMBL" id="MTW20646.1"/>
    </source>
</evidence>
<evidence type="ECO:0000259" key="7">
    <source>
        <dbReference type="Pfam" id="PF07195"/>
    </source>
</evidence>